<dbReference type="Pfam" id="PF04375">
    <property type="entry name" value="HemX"/>
    <property type="match status" value="1"/>
</dbReference>
<keyword evidence="2" id="KW-0812">Transmembrane</keyword>
<feature type="region of interest" description="Disordered" evidence="1">
    <location>
        <begin position="1"/>
        <end position="29"/>
    </location>
</feature>
<dbReference type="AlphaFoldDB" id="S6B1X0"/>
<gene>
    <name evidence="3" type="primary">hemX</name>
    <name evidence="3" type="ORF">PCA10_54740</name>
</gene>
<dbReference type="PANTHER" id="PTHR38043:SF1">
    <property type="entry name" value="PROTEIN HEMX"/>
    <property type="match status" value="1"/>
</dbReference>
<dbReference type="KEGG" id="pre:PCA10_54740"/>
<dbReference type="GO" id="GO:0032259">
    <property type="term" value="P:methylation"/>
    <property type="evidence" value="ECO:0007669"/>
    <property type="project" value="UniProtKB-KW"/>
</dbReference>
<feature type="compositionally biased region" description="Basic and acidic residues" evidence="1">
    <location>
        <begin position="1"/>
        <end position="15"/>
    </location>
</feature>
<dbReference type="Proteomes" id="UP000015503">
    <property type="component" value="Chromosome"/>
</dbReference>
<accession>S6B1X0</accession>
<evidence type="ECO:0000256" key="2">
    <source>
        <dbReference type="SAM" id="Phobius"/>
    </source>
</evidence>
<protein>
    <submittedName>
        <fullName evidence="3">Putative uroporphyrin-III C-methyltransferase HemX</fullName>
    </submittedName>
</protein>
<organism evidence="3 4">
    <name type="scientific">Metapseudomonas resinovorans NBRC 106553</name>
    <dbReference type="NCBI Taxonomy" id="1245471"/>
    <lineage>
        <taxon>Bacteria</taxon>
        <taxon>Pseudomonadati</taxon>
        <taxon>Pseudomonadota</taxon>
        <taxon>Gammaproteobacteria</taxon>
        <taxon>Pseudomonadales</taxon>
        <taxon>Pseudomonadaceae</taxon>
        <taxon>Metapseudomonas</taxon>
    </lineage>
</organism>
<feature type="region of interest" description="Disordered" evidence="1">
    <location>
        <begin position="355"/>
        <end position="381"/>
    </location>
</feature>
<name>S6B1X0_METRE</name>
<keyword evidence="4" id="KW-1185">Reference proteome</keyword>
<dbReference type="RefSeq" id="WP_016495330.1">
    <property type="nucleotide sequence ID" value="NC_021499.1"/>
</dbReference>
<keyword evidence="2" id="KW-0472">Membrane</keyword>
<dbReference type="EMBL" id="AP013068">
    <property type="protein sequence ID" value="BAN51206.1"/>
    <property type="molecule type" value="Genomic_DNA"/>
</dbReference>
<proteinExistence type="predicted"/>
<dbReference type="GO" id="GO:0008168">
    <property type="term" value="F:methyltransferase activity"/>
    <property type="evidence" value="ECO:0007669"/>
    <property type="project" value="UniProtKB-KW"/>
</dbReference>
<keyword evidence="3" id="KW-0489">Methyltransferase</keyword>
<evidence type="ECO:0000313" key="3">
    <source>
        <dbReference type="EMBL" id="BAN51206.1"/>
    </source>
</evidence>
<dbReference type="HOGENOM" id="CLU_036381_4_1_6"/>
<evidence type="ECO:0000256" key="1">
    <source>
        <dbReference type="SAM" id="MobiDB-lite"/>
    </source>
</evidence>
<dbReference type="PATRIC" id="fig|1245471.3.peg.5554"/>
<reference evidence="3 4" key="1">
    <citation type="journal article" date="2013" name="Genome Announc.">
        <title>Complete Genome Sequence of the Carbazole Degrader Pseudomonas resinovorans Strain CA10 (NBRC 106553).</title>
        <authorList>
            <person name="Shintani M."/>
            <person name="Hosoyama A."/>
            <person name="Ohji S."/>
            <person name="Tsuchikane K."/>
            <person name="Takarada H."/>
            <person name="Yamazoe A."/>
            <person name="Fujita N."/>
            <person name="Nojiri H."/>
        </authorList>
    </citation>
    <scope>NUCLEOTIDE SEQUENCE [LARGE SCALE GENOMIC DNA]</scope>
    <source>
        <strain evidence="3 4">NBRC 106553</strain>
    </source>
</reference>
<dbReference type="PANTHER" id="PTHR38043">
    <property type="entry name" value="PROTEIN HEMX"/>
    <property type="match status" value="1"/>
</dbReference>
<dbReference type="InterPro" id="IPR007470">
    <property type="entry name" value="HemX"/>
</dbReference>
<sequence>MSEAEAPKQEQHTDSAEPVAPASASTGSAPRGNGLALLALLLGAAGVAVGGWGLWQVRSLEARDQQQLSMVEDARGQTRALAQREQQLTQRLEALPSAAELDERRRLLMDLQGDQQQMRQRLETILGASRKDWRLAEAEHLLRLASLRLSALQDIHSATALVQAADEILREQDDPAAYAAREQLAKGLVALRSTEQPDRTGLFLQLGALREQAAQLNPLVPAFEDKGGVLMDMAAEGDGRSRWSEWLEELSHYFRIQLDASQDIKPLLSGQSLSQVRLALSLALEQAQWGALHGQTQVYQQSLRQAREVIQGHFNEENPDSRALLARLDELAGQRVEVQTPDLAPALAALQAYLQRNPNAGGGDTANEAPEASEPAKEAGQ</sequence>
<keyword evidence="3" id="KW-0808">Transferase</keyword>
<dbReference type="STRING" id="1245471.PCA10_54740"/>
<keyword evidence="2" id="KW-1133">Transmembrane helix</keyword>
<dbReference type="OrthoDB" id="5739852at2"/>
<dbReference type="eggNOG" id="COG2959">
    <property type="taxonomic scope" value="Bacteria"/>
</dbReference>
<evidence type="ECO:0000313" key="4">
    <source>
        <dbReference type="Proteomes" id="UP000015503"/>
    </source>
</evidence>
<feature type="transmembrane region" description="Helical" evidence="2">
    <location>
        <begin position="35"/>
        <end position="55"/>
    </location>
</feature>